<feature type="compositionally biased region" description="Polar residues" evidence="1">
    <location>
        <begin position="414"/>
        <end position="427"/>
    </location>
</feature>
<gene>
    <name evidence="3" type="ORF">WJX75_005551</name>
</gene>
<name>A0ABR2YI30_9CHLO</name>
<keyword evidence="4" id="KW-1185">Reference proteome</keyword>
<feature type="region of interest" description="Disordered" evidence="1">
    <location>
        <begin position="537"/>
        <end position="589"/>
    </location>
</feature>
<feature type="region of interest" description="Disordered" evidence="1">
    <location>
        <begin position="375"/>
        <end position="446"/>
    </location>
</feature>
<comment type="caution">
    <text evidence="3">The sequence shown here is derived from an EMBL/GenBank/DDBJ whole genome shotgun (WGS) entry which is preliminary data.</text>
</comment>
<dbReference type="SUPFAM" id="SSF53474">
    <property type="entry name" value="alpha/beta-Hydrolases"/>
    <property type="match status" value="1"/>
</dbReference>
<proteinExistence type="predicted"/>
<organism evidence="3 4">
    <name type="scientific">Coccomyxa subellipsoidea</name>
    <dbReference type="NCBI Taxonomy" id="248742"/>
    <lineage>
        <taxon>Eukaryota</taxon>
        <taxon>Viridiplantae</taxon>
        <taxon>Chlorophyta</taxon>
        <taxon>core chlorophytes</taxon>
        <taxon>Trebouxiophyceae</taxon>
        <taxon>Trebouxiophyceae incertae sedis</taxon>
        <taxon>Coccomyxaceae</taxon>
        <taxon>Coccomyxa</taxon>
    </lineage>
</organism>
<evidence type="ECO:0000313" key="4">
    <source>
        <dbReference type="Proteomes" id="UP001491310"/>
    </source>
</evidence>
<dbReference type="Pfam" id="PF12146">
    <property type="entry name" value="Hydrolase_4"/>
    <property type="match status" value="1"/>
</dbReference>
<dbReference type="Gene3D" id="3.40.50.1820">
    <property type="entry name" value="alpha/beta hydrolase"/>
    <property type="match status" value="1"/>
</dbReference>
<feature type="region of interest" description="Disordered" evidence="1">
    <location>
        <begin position="305"/>
        <end position="327"/>
    </location>
</feature>
<feature type="compositionally biased region" description="Low complexity" evidence="1">
    <location>
        <begin position="491"/>
        <end position="501"/>
    </location>
</feature>
<feature type="region of interest" description="Disordered" evidence="1">
    <location>
        <begin position="611"/>
        <end position="669"/>
    </location>
</feature>
<feature type="compositionally biased region" description="Polar residues" evidence="1">
    <location>
        <begin position="639"/>
        <end position="669"/>
    </location>
</feature>
<accession>A0ABR2YI30</accession>
<evidence type="ECO:0000313" key="3">
    <source>
        <dbReference type="EMBL" id="KAK9905745.1"/>
    </source>
</evidence>
<feature type="region of interest" description="Disordered" evidence="1">
    <location>
        <begin position="482"/>
        <end position="502"/>
    </location>
</feature>
<sequence length="717" mass="77102">MNLGGMWDQLVDCICRPPRDEYRIEQLAGGIKGRFAISGHKCQREDFTLVSKAGLKLECSHYKPGKSAVAGEDSIPIVIYCHCNSGSRRDAEEALHVLMPHGIHVVTLDFAGSGRSEGHWVSLGAHEVEDLEVLVAHVRNNFPSSMIGLWGRSMGAVTALLYSQRDPSIAGVIVDSPFSRLKDLMVELTEEQKLPIPRAFMRMALSMMKRSVKKRANFNIDDVSPIDVVGQAFIPALFGHSEQDSFISKVHSQKLHKAYAGDKNLIMFEGDHNSHRPQFFYASALIFLNTVLQIDKHLPVAEAEATAAHEGGLPSASDSNAAREEEDMMVGRTLSVPWIRGHAWAGTPEELEEAWAAEVSRGLMEGDLRLAEASPALSRASVDGRARSFSEPPDTGAASSKGARSEASAHGPTRTASATSELPLSSDSEVKTMEQQQAEEAAARREDELASERLRWQLMQEDEAELLAQALRLSLVDQGKPPGGCEVGQGASSSAARPASRLVPRSEYMPHSVAAMTDEDAEEAMLVEAIQASLREAENGIEPSGKATDQQPSAGKSIEDKGLQPHGPSSEKGASTPLDNGHASKLPLYTDNNDVATVLQRGQMFRDAMMDASDGPHAEASSNASFKCDGRREPKSHVLSVSSSEATEASYPTTPLSLSEPGTATSGTALSASDAELPAILEKSSEEELQELFHRAAEAAARGDYSAAAAGRFDDTT</sequence>
<evidence type="ECO:0000259" key="2">
    <source>
        <dbReference type="Pfam" id="PF12146"/>
    </source>
</evidence>
<evidence type="ECO:0000256" key="1">
    <source>
        <dbReference type="SAM" id="MobiDB-lite"/>
    </source>
</evidence>
<reference evidence="3 4" key="1">
    <citation type="journal article" date="2024" name="Nat. Commun.">
        <title>Phylogenomics reveals the evolutionary origins of lichenization in chlorophyte algae.</title>
        <authorList>
            <person name="Puginier C."/>
            <person name="Libourel C."/>
            <person name="Otte J."/>
            <person name="Skaloud P."/>
            <person name="Haon M."/>
            <person name="Grisel S."/>
            <person name="Petersen M."/>
            <person name="Berrin J.G."/>
            <person name="Delaux P.M."/>
            <person name="Dal Grande F."/>
            <person name="Keller J."/>
        </authorList>
    </citation>
    <scope>NUCLEOTIDE SEQUENCE [LARGE SCALE GENOMIC DNA]</scope>
    <source>
        <strain evidence="3 4">SAG 216-7</strain>
    </source>
</reference>
<dbReference type="SMART" id="SM00726">
    <property type="entry name" value="UIM"/>
    <property type="match status" value="2"/>
</dbReference>
<protein>
    <recommendedName>
        <fullName evidence="2">Serine aminopeptidase S33 domain-containing protein</fullName>
    </recommendedName>
</protein>
<dbReference type="PANTHER" id="PTHR43358:SF4">
    <property type="entry name" value="ALPHA_BETA HYDROLASE FOLD-1 DOMAIN-CONTAINING PROTEIN"/>
    <property type="match status" value="1"/>
</dbReference>
<dbReference type="Gene3D" id="6.10.140.100">
    <property type="match status" value="1"/>
</dbReference>
<dbReference type="Proteomes" id="UP001491310">
    <property type="component" value="Unassembled WGS sequence"/>
</dbReference>
<dbReference type="EMBL" id="JALJOT010000011">
    <property type="protein sequence ID" value="KAK9905745.1"/>
    <property type="molecule type" value="Genomic_DNA"/>
</dbReference>
<dbReference type="InterPro" id="IPR003903">
    <property type="entry name" value="UIM_dom"/>
</dbReference>
<dbReference type="InterPro" id="IPR052920">
    <property type="entry name" value="DNA-binding_regulatory"/>
</dbReference>
<dbReference type="InterPro" id="IPR029058">
    <property type="entry name" value="AB_hydrolase_fold"/>
</dbReference>
<feature type="domain" description="Serine aminopeptidase S33" evidence="2">
    <location>
        <begin position="77"/>
        <end position="212"/>
    </location>
</feature>
<dbReference type="PANTHER" id="PTHR43358">
    <property type="entry name" value="ALPHA/BETA-HYDROLASE"/>
    <property type="match status" value="1"/>
</dbReference>
<dbReference type="InterPro" id="IPR022742">
    <property type="entry name" value="Hydrolase_4"/>
</dbReference>